<feature type="transmembrane region" description="Helical" evidence="1">
    <location>
        <begin position="156"/>
        <end position="177"/>
    </location>
</feature>
<name>A0AAV8UR06_9RHOD</name>
<keyword evidence="1" id="KW-1133">Transmembrane helix</keyword>
<keyword evidence="1" id="KW-0472">Membrane</keyword>
<evidence type="ECO:0000256" key="1">
    <source>
        <dbReference type="SAM" id="Phobius"/>
    </source>
</evidence>
<reference evidence="3 4" key="1">
    <citation type="journal article" date="2023" name="Nat. Commun.">
        <title>Origin of minicircular mitochondrial genomes in red algae.</title>
        <authorList>
            <person name="Lee Y."/>
            <person name="Cho C.H."/>
            <person name="Lee Y.M."/>
            <person name="Park S.I."/>
            <person name="Yang J.H."/>
            <person name="West J.A."/>
            <person name="Bhattacharya D."/>
            <person name="Yoon H.S."/>
        </authorList>
    </citation>
    <scope>NUCLEOTIDE SEQUENCE [LARGE SCALE GENOMIC DNA]</scope>
    <source>
        <strain evidence="3 4">CCMP1338</strain>
        <tissue evidence="3">Whole cell</tissue>
    </source>
</reference>
<keyword evidence="2" id="KW-0732">Signal</keyword>
<keyword evidence="4" id="KW-1185">Reference proteome</keyword>
<sequence>MGSRSGLIAVFLFAVELGLRAGAVSSFLPDEEIFMQWKAYANGMETAPVAVPSALSPRFGLGKSKAWTLEAPTVPQNADAKALELEFVFAHGLVVSERLAVFLDGGRRLSQVEILFVYERGLIKEVICRTSTSKSEERISISYNWKEDEKWSTSSALNALSIAWIIGVSVTISMYLFRLPKAKASPHRSERRTYIALMTKQDCAQSTEHILDMPKP</sequence>
<accession>A0AAV8UR06</accession>
<keyword evidence="1" id="KW-0812">Transmembrane</keyword>
<feature type="signal peptide" evidence="2">
    <location>
        <begin position="1"/>
        <end position="26"/>
    </location>
</feature>
<gene>
    <name evidence="3" type="ORF">NDN08_001511</name>
</gene>
<comment type="caution">
    <text evidence="3">The sequence shown here is derived from an EMBL/GenBank/DDBJ whole genome shotgun (WGS) entry which is preliminary data.</text>
</comment>
<protein>
    <submittedName>
        <fullName evidence="3">Uncharacterized protein</fullName>
    </submittedName>
</protein>
<dbReference type="Proteomes" id="UP001157974">
    <property type="component" value="Unassembled WGS sequence"/>
</dbReference>
<feature type="chain" id="PRO_5044001174" evidence="2">
    <location>
        <begin position="27"/>
        <end position="216"/>
    </location>
</feature>
<dbReference type="AlphaFoldDB" id="A0AAV8UR06"/>
<dbReference type="EMBL" id="JAMWBK010000005">
    <property type="protein sequence ID" value="KAJ8904999.1"/>
    <property type="molecule type" value="Genomic_DNA"/>
</dbReference>
<evidence type="ECO:0000313" key="4">
    <source>
        <dbReference type="Proteomes" id="UP001157974"/>
    </source>
</evidence>
<proteinExistence type="predicted"/>
<organism evidence="3 4">
    <name type="scientific">Rhodosorus marinus</name>
    <dbReference type="NCBI Taxonomy" id="101924"/>
    <lineage>
        <taxon>Eukaryota</taxon>
        <taxon>Rhodophyta</taxon>
        <taxon>Stylonematophyceae</taxon>
        <taxon>Stylonematales</taxon>
        <taxon>Stylonemataceae</taxon>
        <taxon>Rhodosorus</taxon>
    </lineage>
</organism>
<evidence type="ECO:0000313" key="3">
    <source>
        <dbReference type="EMBL" id="KAJ8904999.1"/>
    </source>
</evidence>
<evidence type="ECO:0000256" key="2">
    <source>
        <dbReference type="SAM" id="SignalP"/>
    </source>
</evidence>